<protein>
    <submittedName>
        <fullName evidence="3">AMP-binding domain-containing protein</fullName>
    </submittedName>
</protein>
<accession>A0A183D8Q8</accession>
<dbReference type="PANTHER" id="PTHR43272:SF108">
    <property type="entry name" value="AMP-BINDING DOMAIN-CONTAINING PROTEIN"/>
    <property type="match status" value="1"/>
</dbReference>
<feature type="domain" description="AMP-binding enzyme C-terminal" evidence="2">
    <location>
        <begin position="91"/>
        <end position="134"/>
    </location>
</feature>
<reference evidence="3" key="1">
    <citation type="submission" date="2016-06" db="UniProtKB">
        <authorList>
            <consortium name="WormBaseParasite"/>
        </authorList>
    </citation>
    <scope>IDENTIFICATION</scope>
</reference>
<dbReference type="InterPro" id="IPR042099">
    <property type="entry name" value="ANL_N_sf"/>
</dbReference>
<organism evidence="3">
    <name type="scientific">Gongylonema pulchrum</name>
    <dbReference type="NCBI Taxonomy" id="637853"/>
    <lineage>
        <taxon>Eukaryota</taxon>
        <taxon>Metazoa</taxon>
        <taxon>Ecdysozoa</taxon>
        <taxon>Nematoda</taxon>
        <taxon>Chromadorea</taxon>
        <taxon>Rhabditida</taxon>
        <taxon>Spirurina</taxon>
        <taxon>Spiruromorpha</taxon>
        <taxon>Spiruroidea</taxon>
        <taxon>Gongylonematidae</taxon>
        <taxon>Gongylonema</taxon>
    </lineage>
</organism>
<dbReference type="SUPFAM" id="SSF56801">
    <property type="entry name" value="Acetyl-CoA synthetase-like"/>
    <property type="match status" value="1"/>
</dbReference>
<sequence length="143" mass="16181">LHYFYVYQYLGGYTPFNDPPQGEVLVGGPNISPGYWKQPEKTAEDFVTIDGERYFATGDIGEFREDGSLRIIDRKKDLVKLQHGEYMSLAKIETALLNFPLVDNICVYGDPLSSYLIALVVPNRKHLGEIAKEVSGLFFKETL</sequence>
<dbReference type="GO" id="GO:0035336">
    <property type="term" value="P:long-chain fatty-acyl-CoA metabolic process"/>
    <property type="evidence" value="ECO:0007669"/>
    <property type="project" value="TreeGrafter"/>
</dbReference>
<evidence type="ECO:0000313" key="3">
    <source>
        <dbReference type="WBParaSite" id="GPUH_0000510601-mRNA-1"/>
    </source>
</evidence>
<dbReference type="InterPro" id="IPR025110">
    <property type="entry name" value="AMP-bd_C"/>
</dbReference>
<evidence type="ECO:0000256" key="1">
    <source>
        <dbReference type="ARBA" id="ARBA00022598"/>
    </source>
</evidence>
<keyword evidence="1" id="KW-0436">Ligase</keyword>
<dbReference type="WBParaSite" id="GPUH_0000510601-mRNA-1">
    <property type="protein sequence ID" value="GPUH_0000510601-mRNA-1"/>
    <property type="gene ID" value="GPUH_0000510601"/>
</dbReference>
<dbReference type="AlphaFoldDB" id="A0A183D8Q8"/>
<name>A0A183D8Q8_9BILA</name>
<dbReference type="GO" id="GO:0005886">
    <property type="term" value="C:plasma membrane"/>
    <property type="evidence" value="ECO:0007669"/>
    <property type="project" value="TreeGrafter"/>
</dbReference>
<dbReference type="Gene3D" id="3.40.50.12780">
    <property type="entry name" value="N-terminal domain of ligase-like"/>
    <property type="match status" value="1"/>
</dbReference>
<evidence type="ECO:0000259" key="2">
    <source>
        <dbReference type="Pfam" id="PF13193"/>
    </source>
</evidence>
<dbReference type="GO" id="GO:0005783">
    <property type="term" value="C:endoplasmic reticulum"/>
    <property type="evidence" value="ECO:0007669"/>
    <property type="project" value="TreeGrafter"/>
</dbReference>
<proteinExistence type="predicted"/>
<dbReference type="GO" id="GO:0005811">
    <property type="term" value="C:lipid droplet"/>
    <property type="evidence" value="ECO:0007669"/>
    <property type="project" value="TreeGrafter"/>
</dbReference>
<dbReference type="PANTHER" id="PTHR43272">
    <property type="entry name" value="LONG-CHAIN-FATTY-ACID--COA LIGASE"/>
    <property type="match status" value="1"/>
</dbReference>
<dbReference type="GO" id="GO:0004467">
    <property type="term" value="F:long-chain fatty acid-CoA ligase activity"/>
    <property type="evidence" value="ECO:0007669"/>
    <property type="project" value="TreeGrafter"/>
</dbReference>
<dbReference type="Pfam" id="PF13193">
    <property type="entry name" value="AMP-binding_C"/>
    <property type="match status" value="1"/>
</dbReference>
<dbReference type="GO" id="GO:0030182">
    <property type="term" value="P:neuron differentiation"/>
    <property type="evidence" value="ECO:0007669"/>
    <property type="project" value="TreeGrafter"/>
</dbReference>